<dbReference type="InterPro" id="IPR013320">
    <property type="entry name" value="ConA-like_dom_sf"/>
</dbReference>
<name>A0A6C0FC47_9ZZZZ</name>
<dbReference type="Gene3D" id="2.60.120.200">
    <property type="match status" value="1"/>
</dbReference>
<accession>A0A6C0FC47</accession>
<dbReference type="Pfam" id="PF13385">
    <property type="entry name" value="Laminin_G_3"/>
    <property type="match status" value="1"/>
</dbReference>
<feature type="transmembrane region" description="Helical" evidence="1">
    <location>
        <begin position="72"/>
        <end position="96"/>
    </location>
</feature>
<keyword evidence="1" id="KW-1133">Transmembrane helix</keyword>
<evidence type="ECO:0000256" key="1">
    <source>
        <dbReference type="SAM" id="Phobius"/>
    </source>
</evidence>
<dbReference type="SUPFAM" id="SSF49899">
    <property type="entry name" value="Concanavalin A-like lectins/glucanases"/>
    <property type="match status" value="1"/>
</dbReference>
<reference evidence="2" key="1">
    <citation type="journal article" date="2020" name="Nature">
        <title>Giant virus diversity and host interactions through global metagenomics.</title>
        <authorList>
            <person name="Schulz F."/>
            <person name="Roux S."/>
            <person name="Paez-Espino D."/>
            <person name="Jungbluth S."/>
            <person name="Walsh D.A."/>
            <person name="Denef V.J."/>
            <person name="McMahon K.D."/>
            <person name="Konstantinidis K.T."/>
            <person name="Eloe-Fadrosh E.A."/>
            <person name="Kyrpides N.C."/>
            <person name="Woyke T."/>
        </authorList>
    </citation>
    <scope>NUCLEOTIDE SEQUENCE</scope>
    <source>
        <strain evidence="2">GVMAG-S-ERX556049-19</strain>
    </source>
</reference>
<organism evidence="2">
    <name type="scientific">viral metagenome</name>
    <dbReference type="NCBI Taxonomy" id="1070528"/>
    <lineage>
        <taxon>unclassified sequences</taxon>
        <taxon>metagenomes</taxon>
        <taxon>organismal metagenomes</taxon>
    </lineage>
</organism>
<dbReference type="EMBL" id="MN738826">
    <property type="protein sequence ID" value="QHT38119.1"/>
    <property type="molecule type" value="Genomic_DNA"/>
</dbReference>
<keyword evidence="1" id="KW-0812">Transmembrane</keyword>
<protein>
    <submittedName>
        <fullName evidence="2">Uncharacterized protein</fullName>
    </submittedName>
</protein>
<sequence length="337" mass="37572">MNNFQQPTNTNSMQVPDTIQNTANSVTESVQGFSESVGKSFNEFSDSAQASIDSSAEASEDFLQSNTLFAKFAFVILIVIVFIVLLSLGIVLIQYFTSPSKNPYIVKGMAGGNDNLTISQDPQNSNSVTILRSNNEDTGMEFTWSVWLYIDELNSGVNYQKFQHIFHKGNNTFNMDGIANVSNGPGLYLKQIVNSDEQKPNTASLFVVMDANTGEETGRIDNHENTLEIKDVPIKKWVSVILRMKNTILEVYINGVVSARLQFENTPLQNYYDVHVGKNEGINGKISNLQYHSEALTIFDINNLVSSGPDLRTFSSKIPTSTNFNYLSNLWYSGKLY</sequence>
<proteinExistence type="predicted"/>
<evidence type="ECO:0000313" key="2">
    <source>
        <dbReference type="EMBL" id="QHT38119.1"/>
    </source>
</evidence>
<dbReference type="AlphaFoldDB" id="A0A6C0FC47"/>
<keyword evidence="1" id="KW-0472">Membrane</keyword>